<protein>
    <submittedName>
        <fullName evidence="1">Uncharacterized protein</fullName>
    </submittedName>
</protein>
<accession>A0A699KQH7</accession>
<gene>
    <name evidence="1" type="ORF">Tci_673237</name>
</gene>
<organism evidence="1">
    <name type="scientific">Tanacetum cinerariifolium</name>
    <name type="common">Dalmatian daisy</name>
    <name type="synonym">Chrysanthemum cinerariifolium</name>
    <dbReference type="NCBI Taxonomy" id="118510"/>
    <lineage>
        <taxon>Eukaryota</taxon>
        <taxon>Viridiplantae</taxon>
        <taxon>Streptophyta</taxon>
        <taxon>Embryophyta</taxon>
        <taxon>Tracheophyta</taxon>
        <taxon>Spermatophyta</taxon>
        <taxon>Magnoliopsida</taxon>
        <taxon>eudicotyledons</taxon>
        <taxon>Gunneridae</taxon>
        <taxon>Pentapetalae</taxon>
        <taxon>asterids</taxon>
        <taxon>campanulids</taxon>
        <taxon>Asterales</taxon>
        <taxon>Asteraceae</taxon>
        <taxon>Asteroideae</taxon>
        <taxon>Anthemideae</taxon>
        <taxon>Anthemidinae</taxon>
        <taxon>Tanacetum</taxon>
    </lineage>
</organism>
<name>A0A699KQH7_TANCI</name>
<dbReference type="EMBL" id="BKCJ010533399">
    <property type="protein sequence ID" value="GFB01266.1"/>
    <property type="molecule type" value="Genomic_DNA"/>
</dbReference>
<dbReference type="AlphaFoldDB" id="A0A699KQH7"/>
<proteinExistence type="predicted"/>
<sequence length="81" mass="8764">SVEKPGGRVMDGRCWNVRDGFVAETVVIYLSVAPVSKVAGIMRMITESEGWATVIFITETMNVVVTAVDIVTSALTQLSLF</sequence>
<evidence type="ECO:0000313" key="1">
    <source>
        <dbReference type="EMBL" id="GFB01266.1"/>
    </source>
</evidence>
<comment type="caution">
    <text evidence="1">The sequence shown here is derived from an EMBL/GenBank/DDBJ whole genome shotgun (WGS) entry which is preliminary data.</text>
</comment>
<reference evidence="1" key="1">
    <citation type="journal article" date="2019" name="Sci. Rep.">
        <title>Draft genome of Tanacetum cinerariifolium, the natural source of mosquito coil.</title>
        <authorList>
            <person name="Yamashiro T."/>
            <person name="Shiraishi A."/>
            <person name="Satake H."/>
            <person name="Nakayama K."/>
        </authorList>
    </citation>
    <scope>NUCLEOTIDE SEQUENCE</scope>
</reference>
<feature type="non-terminal residue" evidence="1">
    <location>
        <position position="1"/>
    </location>
</feature>